<accession>A0ABQ4N389</accession>
<dbReference type="RefSeq" id="WP_280515280.1">
    <property type="nucleotide sequence ID" value="NZ_BOVJ01000040.1"/>
</dbReference>
<feature type="domain" description="NADP-dependent oxidoreductase" evidence="1">
    <location>
        <begin position="30"/>
        <end position="284"/>
    </location>
</feature>
<dbReference type="InterPro" id="IPR036812">
    <property type="entry name" value="NAD(P)_OxRdtase_dom_sf"/>
</dbReference>
<protein>
    <submittedName>
        <fullName evidence="2">Oxidoreductase</fullName>
    </submittedName>
</protein>
<dbReference type="InterPro" id="IPR023210">
    <property type="entry name" value="NADP_OxRdtase_dom"/>
</dbReference>
<dbReference type="Proteomes" id="UP000680304">
    <property type="component" value="Unassembled WGS sequence"/>
</dbReference>
<dbReference type="Gene3D" id="3.20.20.100">
    <property type="entry name" value="NADP-dependent oxidoreductase domain"/>
    <property type="match status" value="1"/>
</dbReference>
<proteinExistence type="predicted"/>
<reference evidence="2 3" key="1">
    <citation type="submission" date="2021-04" db="EMBL/GenBank/DDBJ databases">
        <title>Draft genome sequence of Paenibacillus cisolokensis, LC2-13A.</title>
        <authorList>
            <person name="Uke A."/>
            <person name="Chhe C."/>
            <person name="Baramee S."/>
            <person name="Kosugi A."/>
        </authorList>
    </citation>
    <scope>NUCLEOTIDE SEQUENCE [LARGE SCALE GENOMIC DNA]</scope>
    <source>
        <strain evidence="2 3">LC2-13A</strain>
    </source>
</reference>
<dbReference type="Pfam" id="PF00248">
    <property type="entry name" value="Aldo_ket_red"/>
    <property type="match status" value="1"/>
</dbReference>
<dbReference type="CDD" id="cd19138">
    <property type="entry name" value="AKR_YeaE"/>
    <property type="match status" value="1"/>
</dbReference>
<evidence type="ECO:0000259" key="1">
    <source>
        <dbReference type="Pfam" id="PF00248"/>
    </source>
</evidence>
<name>A0ABQ4N389_9BACL</name>
<sequence>MANREAIMRIAEANAKRTVTLPDGTRVPALGQGTWNIGDKPGSRQSEIAALRLGVELGMTLIDTAEMYGEGESERLVGEAIAGMRDRVFLVSKVYPHNSGRDRIAASCEASLKRLGTDRLDLYLLHWRGRVPLDEVAEGMERLKEQGKILRWGVSNFDVSDMRELFETPKGAGCALNQVLYHPGSRGIEYDLLPWQRERRLPTMAYCPLAQAGSLRKGLIDNETVRDIAADRNITPFQLLLAWCIRGGDVIAIPKASSENHVWANAEAGALMLTEEELRRLDSAFPPPTRKLPLDIV</sequence>
<dbReference type="InterPro" id="IPR020471">
    <property type="entry name" value="AKR"/>
</dbReference>
<evidence type="ECO:0000313" key="2">
    <source>
        <dbReference type="EMBL" id="GIQ62646.1"/>
    </source>
</evidence>
<dbReference type="SUPFAM" id="SSF51430">
    <property type="entry name" value="NAD(P)-linked oxidoreductase"/>
    <property type="match status" value="1"/>
</dbReference>
<keyword evidence="3" id="KW-1185">Reference proteome</keyword>
<dbReference type="EMBL" id="BOVJ01000040">
    <property type="protein sequence ID" value="GIQ62646.1"/>
    <property type="molecule type" value="Genomic_DNA"/>
</dbReference>
<gene>
    <name evidence="2" type="ORF">PACILC2_12140</name>
</gene>
<organism evidence="2 3">
    <name type="scientific">Paenibacillus cisolokensis</name>
    <dbReference type="NCBI Taxonomy" id="1658519"/>
    <lineage>
        <taxon>Bacteria</taxon>
        <taxon>Bacillati</taxon>
        <taxon>Bacillota</taxon>
        <taxon>Bacilli</taxon>
        <taxon>Bacillales</taxon>
        <taxon>Paenibacillaceae</taxon>
        <taxon>Paenibacillus</taxon>
    </lineage>
</organism>
<dbReference type="PANTHER" id="PTHR43638">
    <property type="entry name" value="OXIDOREDUCTASE, ALDO/KETO REDUCTASE FAMILY PROTEIN"/>
    <property type="match status" value="1"/>
</dbReference>
<dbReference type="PRINTS" id="PR00069">
    <property type="entry name" value="ALDKETRDTASE"/>
</dbReference>
<dbReference type="PIRSF" id="PIRSF000097">
    <property type="entry name" value="AKR"/>
    <property type="match status" value="1"/>
</dbReference>
<comment type="caution">
    <text evidence="2">The sequence shown here is derived from an EMBL/GenBank/DDBJ whole genome shotgun (WGS) entry which is preliminary data.</text>
</comment>
<dbReference type="PANTHER" id="PTHR43638:SF3">
    <property type="entry name" value="ALDEHYDE REDUCTASE"/>
    <property type="match status" value="1"/>
</dbReference>
<evidence type="ECO:0000313" key="3">
    <source>
        <dbReference type="Proteomes" id="UP000680304"/>
    </source>
</evidence>